<keyword evidence="3" id="KW-1185">Reference proteome</keyword>
<name>C5MB54_CANTT</name>
<dbReference type="EMBL" id="GG692398">
    <property type="protein sequence ID" value="EER32871.1"/>
    <property type="molecule type" value="Genomic_DNA"/>
</dbReference>
<keyword evidence="1" id="KW-0812">Transmembrane</keyword>
<dbReference type="HOGENOM" id="CLU_2527226_0_0_1"/>
<feature type="transmembrane region" description="Helical" evidence="1">
    <location>
        <begin position="51"/>
        <end position="75"/>
    </location>
</feature>
<dbReference type="VEuPathDB" id="FungiDB:CTRG_03296"/>
<dbReference type="Proteomes" id="UP000002037">
    <property type="component" value="Unassembled WGS sequence"/>
</dbReference>
<evidence type="ECO:0000256" key="1">
    <source>
        <dbReference type="SAM" id="Phobius"/>
    </source>
</evidence>
<reference evidence="2 3" key="1">
    <citation type="journal article" date="2009" name="Nature">
        <title>Evolution of pathogenicity and sexual reproduction in eight Candida genomes.</title>
        <authorList>
            <person name="Butler G."/>
            <person name="Rasmussen M.D."/>
            <person name="Lin M.F."/>
            <person name="Santos M.A."/>
            <person name="Sakthikumar S."/>
            <person name="Munro C.A."/>
            <person name="Rheinbay E."/>
            <person name="Grabherr M."/>
            <person name="Forche A."/>
            <person name="Reedy J.L."/>
            <person name="Agrafioti I."/>
            <person name="Arnaud M.B."/>
            <person name="Bates S."/>
            <person name="Brown A.J."/>
            <person name="Brunke S."/>
            <person name="Costanzo M.C."/>
            <person name="Fitzpatrick D.A."/>
            <person name="de Groot P.W."/>
            <person name="Harris D."/>
            <person name="Hoyer L.L."/>
            <person name="Hube B."/>
            <person name="Klis F.M."/>
            <person name="Kodira C."/>
            <person name="Lennard N."/>
            <person name="Logue M.E."/>
            <person name="Martin R."/>
            <person name="Neiman A.M."/>
            <person name="Nikolaou E."/>
            <person name="Quail M.A."/>
            <person name="Quinn J."/>
            <person name="Santos M.C."/>
            <person name="Schmitzberger F.F."/>
            <person name="Sherlock G."/>
            <person name="Shah P."/>
            <person name="Silverstein K.A."/>
            <person name="Skrzypek M.S."/>
            <person name="Soll D."/>
            <person name="Staggs R."/>
            <person name="Stansfield I."/>
            <person name="Stumpf M.P."/>
            <person name="Sudbery P.E."/>
            <person name="Srikantha T."/>
            <person name="Zeng Q."/>
            <person name="Berman J."/>
            <person name="Berriman M."/>
            <person name="Heitman J."/>
            <person name="Gow N.A."/>
            <person name="Lorenz M.C."/>
            <person name="Birren B.W."/>
            <person name="Kellis M."/>
            <person name="Cuomo C.A."/>
        </authorList>
    </citation>
    <scope>NUCLEOTIDE SEQUENCE [LARGE SCALE GENOMIC DNA]</scope>
    <source>
        <strain evidence="3">ATCC MYA-3404 / T1</strain>
    </source>
</reference>
<dbReference type="KEGG" id="ctp:CTRG_03296"/>
<evidence type="ECO:0000313" key="3">
    <source>
        <dbReference type="Proteomes" id="UP000002037"/>
    </source>
</evidence>
<dbReference type="RefSeq" id="XP_002548999.1">
    <property type="nucleotide sequence ID" value="XM_002548953.1"/>
</dbReference>
<dbReference type="AlphaFoldDB" id="C5MB54"/>
<dbReference type="OrthoDB" id="4027199at2759"/>
<evidence type="ECO:0000313" key="2">
    <source>
        <dbReference type="EMBL" id="EER32871.1"/>
    </source>
</evidence>
<sequence length="84" mass="9787">MFSSLHIITQQHPTVSITNFQLSIQVFLHNFFNVISTIESMVCKLSNHMIVLIWLPILLFFFFDIMSYISIRFLLNSSKSITST</sequence>
<gene>
    <name evidence="2" type="ORF">CTRG_03296</name>
</gene>
<keyword evidence="1" id="KW-0472">Membrane</keyword>
<keyword evidence="1" id="KW-1133">Transmembrane helix</keyword>
<dbReference type="GeneID" id="8300251"/>
<protein>
    <submittedName>
        <fullName evidence="2">Uncharacterized protein</fullName>
    </submittedName>
</protein>
<organism evidence="2 3">
    <name type="scientific">Candida tropicalis (strain ATCC MYA-3404 / T1)</name>
    <name type="common">Yeast</name>
    <dbReference type="NCBI Taxonomy" id="294747"/>
    <lineage>
        <taxon>Eukaryota</taxon>
        <taxon>Fungi</taxon>
        <taxon>Dikarya</taxon>
        <taxon>Ascomycota</taxon>
        <taxon>Saccharomycotina</taxon>
        <taxon>Pichiomycetes</taxon>
        <taxon>Debaryomycetaceae</taxon>
        <taxon>Candida/Lodderomyces clade</taxon>
        <taxon>Candida</taxon>
    </lineage>
</organism>
<accession>C5MB54</accession>
<proteinExistence type="predicted"/>